<accession>M5CDX3</accession>
<name>M5CDX3_THACB</name>
<dbReference type="EMBL" id="CAOJ01017083">
    <property type="protein sequence ID" value="CCO37365.1"/>
    <property type="molecule type" value="Genomic_DNA"/>
</dbReference>
<feature type="compositionally biased region" description="Low complexity" evidence="1">
    <location>
        <begin position="246"/>
        <end position="270"/>
    </location>
</feature>
<evidence type="ECO:0000313" key="2">
    <source>
        <dbReference type="EMBL" id="CCO37365.1"/>
    </source>
</evidence>
<reference evidence="2 3" key="1">
    <citation type="journal article" date="2013" name="J. Biotechnol.">
        <title>Establishment and interpretation of the genome sequence of the phytopathogenic fungus Rhizoctonia solani AG1-IB isolate 7/3/14.</title>
        <authorList>
            <person name="Wibberg D.W."/>
            <person name="Jelonek L.J."/>
            <person name="Rupp O.R."/>
            <person name="Hennig M.H."/>
            <person name="Eikmeyer F.E."/>
            <person name="Goesmann A.G."/>
            <person name="Hartmann A.H."/>
            <person name="Borriss R.B."/>
            <person name="Grosch R.G."/>
            <person name="Puehler A.P."/>
            <person name="Schlueter A.S."/>
        </authorList>
    </citation>
    <scope>NUCLEOTIDE SEQUENCE [LARGE SCALE GENOMIC DNA]</scope>
    <source>
        <strain evidence="3">AG1-IB / isolate 7/3/14</strain>
    </source>
</reference>
<feature type="compositionally biased region" description="Basic and acidic residues" evidence="1">
    <location>
        <begin position="275"/>
        <end position="310"/>
    </location>
</feature>
<comment type="caution">
    <text evidence="2">The sequence shown here is derived from an EMBL/GenBank/DDBJ whole genome shotgun (WGS) entry which is preliminary data.</text>
</comment>
<dbReference type="HOGENOM" id="CLU_071673_0_0_1"/>
<protein>
    <submittedName>
        <fullName evidence="2">Uncharacterized protein</fullName>
    </submittedName>
</protein>
<gene>
    <name evidence="2" type="ORF">BN14_11520</name>
</gene>
<feature type="region of interest" description="Disordered" evidence="1">
    <location>
        <begin position="202"/>
        <end position="310"/>
    </location>
</feature>
<organism evidence="2 3">
    <name type="scientific">Thanatephorus cucumeris (strain AG1-IB / isolate 7/3/14)</name>
    <name type="common">Lettuce bottom rot fungus</name>
    <name type="synonym">Rhizoctonia solani</name>
    <dbReference type="NCBI Taxonomy" id="1108050"/>
    <lineage>
        <taxon>Eukaryota</taxon>
        <taxon>Fungi</taxon>
        <taxon>Dikarya</taxon>
        <taxon>Basidiomycota</taxon>
        <taxon>Agaricomycotina</taxon>
        <taxon>Agaricomycetes</taxon>
        <taxon>Cantharellales</taxon>
        <taxon>Ceratobasidiaceae</taxon>
        <taxon>Rhizoctonia</taxon>
        <taxon>Rhizoctonia solani AG-1</taxon>
    </lineage>
</organism>
<evidence type="ECO:0000313" key="3">
    <source>
        <dbReference type="Proteomes" id="UP000012065"/>
    </source>
</evidence>
<feature type="region of interest" description="Disordered" evidence="1">
    <location>
        <begin position="86"/>
        <end position="140"/>
    </location>
</feature>
<evidence type="ECO:0000256" key="1">
    <source>
        <dbReference type="SAM" id="MobiDB-lite"/>
    </source>
</evidence>
<dbReference type="AlphaFoldDB" id="M5CDX3"/>
<sequence length="310" mass="32677">MVDQVLLTWPVSKSGNAVGKVKKDCIDGDDLEVPQVKLSLTATVAALRAQYFSSLEKIPNSHSESANLASLSQTTVPQPTCASARLRNRDKESAAMFPRPHQPAKRGRAKQVAAPQPPESEVQPSPGTDSGPGPFDVFPAKAYPEYPKIDPASSSAVKSERLSLTKTLARLLASSSGSTDLNSLTPLLNSVLERLKSNVCMSADPSREQGTPDRLASNANKVKRATPTDAASGFAAPSSRRFVAHSPVGPVSAPSPAVSATAALPTAPLSNVGVRKREAEGREMVEMDAGKVKRPRLEVGDPRSRTDAGP</sequence>
<proteinExistence type="predicted"/>
<dbReference type="Proteomes" id="UP000012065">
    <property type="component" value="Unassembled WGS sequence"/>
</dbReference>